<evidence type="ECO:0000313" key="7">
    <source>
        <dbReference type="Proteomes" id="UP000483261"/>
    </source>
</evidence>
<accession>A0A6M1QZI2</accession>
<sequence length="309" mass="31808">MDALQSGVVELLRSRLGGDRGKTGDEATLALVIEGGGMRGMLSATMAAVLADRGLLDAVDLVVGTSAGAANATAVAAGTIGAFSESYASVFASPEYIGAGRMLRRKSMVDTRGITARSAELFEWSLALRDGAPRLAAVATDVVTAKAVPLTDFADATDLAESVIASSQLPLAGGLPVTVRGRRWLDGGLVEPVPVASAAALGATHAIVLATRPFGTAPVYGPADRVIERYLRRVNPELGELYRTRPARYRSAVAEMRSGSCAGVHTLTLAPDAAAPIPGRTETDVDLLRAARQAAVDTATRMLGDAGLA</sequence>
<keyword evidence="1 4" id="KW-0378">Hydrolase</keyword>
<comment type="caution">
    <text evidence="6">The sequence shown here is derived from an EMBL/GenBank/DDBJ whole genome shotgun (WGS) entry which is preliminary data.</text>
</comment>
<organism evidence="6 7">
    <name type="scientific">Nocardioides turkmenicus</name>
    <dbReference type="NCBI Taxonomy" id="2711220"/>
    <lineage>
        <taxon>Bacteria</taxon>
        <taxon>Bacillati</taxon>
        <taxon>Actinomycetota</taxon>
        <taxon>Actinomycetes</taxon>
        <taxon>Propionibacteriales</taxon>
        <taxon>Nocardioidaceae</taxon>
        <taxon>Nocardioides</taxon>
    </lineage>
</organism>
<feature type="active site" description="Proton acceptor" evidence="4">
    <location>
        <position position="186"/>
    </location>
</feature>
<dbReference type="GO" id="GO:0016787">
    <property type="term" value="F:hydrolase activity"/>
    <property type="evidence" value="ECO:0007669"/>
    <property type="project" value="UniProtKB-UniRule"/>
</dbReference>
<dbReference type="InterPro" id="IPR016035">
    <property type="entry name" value="Acyl_Trfase/lysoPLipase"/>
</dbReference>
<dbReference type="RefSeq" id="WP_165110973.1">
    <property type="nucleotide sequence ID" value="NZ_JAALAA010000008.1"/>
</dbReference>
<dbReference type="EMBL" id="JAALAA010000008">
    <property type="protein sequence ID" value="NGN93226.1"/>
    <property type="molecule type" value="Genomic_DNA"/>
</dbReference>
<gene>
    <name evidence="6" type="ORF">G5C66_10815</name>
</gene>
<dbReference type="InterPro" id="IPR050301">
    <property type="entry name" value="NTE"/>
</dbReference>
<feature type="short sequence motif" description="GXGXXG" evidence="4">
    <location>
        <begin position="35"/>
        <end position="40"/>
    </location>
</feature>
<reference evidence="6 7" key="1">
    <citation type="submission" date="2020-02" db="EMBL/GenBank/DDBJ databases">
        <title>Whole-genome analyses of novel actinobacteria.</title>
        <authorList>
            <person name="Sahin N."/>
        </authorList>
    </citation>
    <scope>NUCLEOTIDE SEQUENCE [LARGE SCALE GENOMIC DNA]</scope>
    <source>
        <strain evidence="6 7">KC13</strain>
    </source>
</reference>
<feature type="active site" description="Nucleophile" evidence="4">
    <location>
        <position position="66"/>
    </location>
</feature>
<dbReference type="Pfam" id="PF01734">
    <property type="entry name" value="Patatin"/>
    <property type="match status" value="1"/>
</dbReference>
<feature type="domain" description="PNPLA" evidence="5">
    <location>
        <begin position="31"/>
        <end position="199"/>
    </location>
</feature>
<keyword evidence="3 4" id="KW-0443">Lipid metabolism</keyword>
<dbReference type="InterPro" id="IPR002641">
    <property type="entry name" value="PNPLA_dom"/>
</dbReference>
<evidence type="ECO:0000256" key="1">
    <source>
        <dbReference type="ARBA" id="ARBA00022801"/>
    </source>
</evidence>
<dbReference type="SUPFAM" id="SSF52151">
    <property type="entry name" value="FabD/lysophospholipase-like"/>
    <property type="match status" value="1"/>
</dbReference>
<protein>
    <recommendedName>
        <fullName evidence="5">PNPLA domain-containing protein</fullName>
    </recommendedName>
</protein>
<evidence type="ECO:0000313" key="6">
    <source>
        <dbReference type="EMBL" id="NGN93226.1"/>
    </source>
</evidence>
<evidence type="ECO:0000259" key="5">
    <source>
        <dbReference type="PROSITE" id="PS51635"/>
    </source>
</evidence>
<evidence type="ECO:0000256" key="4">
    <source>
        <dbReference type="PROSITE-ProRule" id="PRU01161"/>
    </source>
</evidence>
<feature type="short sequence motif" description="GXSXG" evidence="4">
    <location>
        <begin position="64"/>
        <end position="68"/>
    </location>
</feature>
<dbReference type="PANTHER" id="PTHR14226:SF29">
    <property type="entry name" value="NEUROPATHY TARGET ESTERASE SWS"/>
    <property type="match status" value="1"/>
</dbReference>
<feature type="short sequence motif" description="DGA/G" evidence="4">
    <location>
        <begin position="186"/>
        <end position="188"/>
    </location>
</feature>
<dbReference type="PROSITE" id="PS51635">
    <property type="entry name" value="PNPLA"/>
    <property type="match status" value="1"/>
</dbReference>
<dbReference type="Gene3D" id="3.40.1090.10">
    <property type="entry name" value="Cytosolic phospholipase A2 catalytic domain"/>
    <property type="match status" value="2"/>
</dbReference>
<dbReference type="AlphaFoldDB" id="A0A6M1QZI2"/>
<name>A0A6M1QZI2_9ACTN</name>
<evidence type="ECO:0000256" key="3">
    <source>
        <dbReference type="ARBA" id="ARBA00023098"/>
    </source>
</evidence>
<keyword evidence="7" id="KW-1185">Reference proteome</keyword>
<evidence type="ECO:0000256" key="2">
    <source>
        <dbReference type="ARBA" id="ARBA00022963"/>
    </source>
</evidence>
<dbReference type="Proteomes" id="UP000483261">
    <property type="component" value="Unassembled WGS sequence"/>
</dbReference>
<dbReference type="PANTHER" id="PTHR14226">
    <property type="entry name" value="NEUROPATHY TARGET ESTERASE/SWISS CHEESE D.MELANOGASTER"/>
    <property type="match status" value="1"/>
</dbReference>
<proteinExistence type="predicted"/>
<dbReference type="GO" id="GO:0016042">
    <property type="term" value="P:lipid catabolic process"/>
    <property type="evidence" value="ECO:0007669"/>
    <property type="project" value="UniProtKB-UniRule"/>
</dbReference>
<keyword evidence="2 4" id="KW-0442">Lipid degradation</keyword>